<comment type="caution">
    <text evidence="1">The sequence shown here is derived from an EMBL/GenBank/DDBJ whole genome shotgun (WGS) entry which is preliminary data.</text>
</comment>
<keyword evidence="2" id="KW-1185">Reference proteome</keyword>
<dbReference type="EMBL" id="SNYA01000005">
    <property type="protein sequence ID" value="TDP91616.1"/>
    <property type="molecule type" value="Genomic_DNA"/>
</dbReference>
<name>A0A4R6RZA1_9MICO</name>
<dbReference type="RefSeq" id="WP_133617045.1">
    <property type="nucleotide sequence ID" value="NZ_SNYA01000005.1"/>
</dbReference>
<sequence>MGHRRELHQFLDEIARAGIEYGTFTVLCAATSGHDTAIVLYRWHGSSRVYGRIYTWADLVSIFNDENASALDYASDRIVHDFESPPGSGREIQFEWTQSLGMSSKDVRWCDVANDYTGLRPVVYMVCE</sequence>
<accession>A0A4R6RZA1</accession>
<proteinExistence type="predicted"/>
<dbReference type="Proteomes" id="UP000295601">
    <property type="component" value="Unassembled WGS sequence"/>
</dbReference>
<dbReference type="AlphaFoldDB" id="A0A4R6RZA1"/>
<reference evidence="1 2" key="1">
    <citation type="submission" date="2019-03" db="EMBL/GenBank/DDBJ databases">
        <title>Genomic analyses of the natural microbiome of Caenorhabditis elegans.</title>
        <authorList>
            <person name="Samuel B."/>
        </authorList>
    </citation>
    <scope>NUCLEOTIDE SEQUENCE [LARGE SCALE GENOMIC DNA]</scope>
    <source>
        <strain evidence="1 2">JUb18</strain>
    </source>
</reference>
<evidence type="ECO:0000313" key="1">
    <source>
        <dbReference type="EMBL" id="TDP91616.1"/>
    </source>
</evidence>
<evidence type="ECO:0000313" key="2">
    <source>
        <dbReference type="Proteomes" id="UP000295601"/>
    </source>
</evidence>
<dbReference type="OrthoDB" id="9966645at2"/>
<protein>
    <submittedName>
        <fullName evidence="1">Uncharacterized protein</fullName>
    </submittedName>
</protein>
<gene>
    <name evidence="1" type="ORF">EDF62_2235</name>
</gene>
<organism evidence="1 2">
    <name type="scientific">Leucobacter luti</name>
    <dbReference type="NCBI Taxonomy" id="340320"/>
    <lineage>
        <taxon>Bacteria</taxon>
        <taxon>Bacillati</taxon>
        <taxon>Actinomycetota</taxon>
        <taxon>Actinomycetes</taxon>
        <taxon>Micrococcales</taxon>
        <taxon>Microbacteriaceae</taxon>
        <taxon>Leucobacter</taxon>
    </lineage>
</organism>